<keyword evidence="8 11" id="KW-0520">NAD</keyword>
<evidence type="ECO:0000313" key="13">
    <source>
        <dbReference type="EMBL" id="SDC62146.1"/>
    </source>
</evidence>
<feature type="binding site" evidence="11">
    <location>
        <position position="407"/>
    </location>
    <ligand>
        <name>Zn(2+)</name>
        <dbReference type="ChEBI" id="CHEBI:29105"/>
    </ligand>
</feature>
<dbReference type="SUPFAM" id="SSF52113">
    <property type="entry name" value="BRCT domain"/>
    <property type="match status" value="1"/>
</dbReference>
<dbReference type="GO" id="GO:0003911">
    <property type="term" value="F:DNA ligase (NAD+) activity"/>
    <property type="evidence" value="ECO:0007669"/>
    <property type="project" value="UniProtKB-UniRule"/>
</dbReference>
<dbReference type="PROSITE" id="PS01055">
    <property type="entry name" value="DNA_LIGASE_N1"/>
    <property type="match status" value="1"/>
</dbReference>
<dbReference type="GO" id="GO:0006260">
    <property type="term" value="P:DNA replication"/>
    <property type="evidence" value="ECO:0007669"/>
    <property type="project" value="UniProtKB-KW"/>
</dbReference>
<dbReference type="InterPro" id="IPR004150">
    <property type="entry name" value="NAD_DNA_ligase_OB"/>
</dbReference>
<accession>A0A1G6N4J0</accession>
<dbReference type="SUPFAM" id="SSF47781">
    <property type="entry name" value="RuvA domain 2-like"/>
    <property type="match status" value="1"/>
</dbReference>
<sequence>MIDISTENIKKEYENLKKEIQKHDKLYYVESKPIIDDRKYDEMFNRLLEIEKKHPEIKAPDSPSNRVGGLKNEGFEKVNHSIPMLSLDNTYSEEEIIEFDKRIKKNIKSDYNYSGELKIDGVSISLIYESGVLKRAITRGNGITGEDITQNVKTIRTIPLKISKDIDIEVRGEIFMPNKEFERINEERENSGKDVFANPRNSTAGTLKLLDTKEVAKRRLDNFIYYLINPEKYGIKTQTEALDFLKEIGFKINKHNKMLRDVDEVINYWKYWNKNRKELEYDTDGIVLKINDFEIQKKLGTTVRSPRWAIAFKFEAEQKETKIKEIKLQVGSSGIITPVAILEPVNLEGSTVQRASLHNFDYIDQRDIRDKDYVLIQKAGGIIPQILEPIKEKRTGEEIKIHPPSKCPICDSETGKLDEEEVAIRCLNPLCPAKLKRTLEKFASNSGMNIEGLGPKLIERLFDSGLIEDLGDIYKLDKQKILSLGEGIGEKTANNLIKQIEQSKNRPLENIIYAIGVPGVGKKIAKDLSNKFKNIDNLLKAAKEELTNIDGIGKELAESIKSFFEEEMTKRVLEKMKKYGVQFSKKEVSFKNNVLQDKIISQTGSLKSMTRKDFSDYVEKRGGEFSSNVTKNTDILVIGENPGSKLQKAEKYGIKILEEDDFFTQFK</sequence>
<dbReference type="InterPro" id="IPR013839">
    <property type="entry name" value="DNAligase_adenylation"/>
</dbReference>
<dbReference type="SMART" id="SM00292">
    <property type="entry name" value="BRCT"/>
    <property type="match status" value="1"/>
</dbReference>
<feature type="binding site" evidence="11">
    <location>
        <position position="289"/>
    </location>
    <ligand>
        <name>NAD(+)</name>
        <dbReference type="ChEBI" id="CHEBI:57540"/>
    </ligand>
</feature>
<feature type="binding site" evidence="11">
    <location>
        <position position="410"/>
    </location>
    <ligand>
        <name>Zn(2+)</name>
        <dbReference type="ChEBI" id="CHEBI:29105"/>
    </ligand>
</feature>
<feature type="binding site" evidence="11">
    <location>
        <position position="431"/>
    </location>
    <ligand>
        <name>Zn(2+)</name>
        <dbReference type="ChEBI" id="CHEBI:29105"/>
    </ligand>
</feature>
<keyword evidence="9 11" id="KW-0234">DNA repair</keyword>
<dbReference type="Pfam" id="PF00533">
    <property type="entry name" value="BRCT"/>
    <property type="match status" value="1"/>
</dbReference>
<dbReference type="Gene3D" id="1.10.287.610">
    <property type="entry name" value="Helix hairpin bin"/>
    <property type="match status" value="1"/>
</dbReference>
<feature type="binding site" evidence="11">
    <location>
        <position position="116"/>
    </location>
    <ligand>
        <name>NAD(+)</name>
        <dbReference type="ChEBI" id="CHEBI:57540"/>
    </ligand>
</feature>
<dbReference type="Gene3D" id="1.10.150.20">
    <property type="entry name" value="5' to 3' exonuclease, C-terminal subdomain"/>
    <property type="match status" value="2"/>
</dbReference>
<dbReference type="GO" id="GO:0006281">
    <property type="term" value="P:DNA repair"/>
    <property type="evidence" value="ECO:0007669"/>
    <property type="project" value="UniProtKB-KW"/>
</dbReference>
<dbReference type="InterPro" id="IPR003583">
    <property type="entry name" value="Hlx-hairpin-Hlx_DNA-bd_motif"/>
</dbReference>
<feature type="binding site" evidence="11">
    <location>
        <position position="426"/>
    </location>
    <ligand>
        <name>Zn(2+)</name>
        <dbReference type="ChEBI" id="CHEBI:29105"/>
    </ligand>
</feature>
<keyword evidence="2 11" id="KW-0436">Ligase</keyword>
<dbReference type="Pfam" id="PF12826">
    <property type="entry name" value="HHH_2"/>
    <property type="match status" value="1"/>
</dbReference>
<keyword evidence="3 11" id="KW-0235">DNA replication</keyword>
<dbReference type="STRING" id="28234.SAMN04488588_1475"/>
<evidence type="ECO:0000259" key="12">
    <source>
        <dbReference type="PROSITE" id="PS50172"/>
    </source>
</evidence>
<protein>
    <recommendedName>
        <fullName evidence="11">DNA ligase</fullName>
        <ecNumber evidence="11">6.5.1.2</ecNumber>
    </recommendedName>
    <alternativeName>
        <fullName evidence="11">Polydeoxyribonucleotide synthase [NAD(+)]</fullName>
    </alternativeName>
</protein>
<dbReference type="Gene3D" id="3.30.470.30">
    <property type="entry name" value="DNA ligase/mRNA capping enzyme"/>
    <property type="match status" value="1"/>
</dbReference>
<dbReference type="Pfam" id="PF03119">
    <property type="entry name" value="DNA_ligase_ZBD"/>
    <property type="match status" value="1"/>
</dbReference>
<keyword evidence="11" id="KW-0464">Manganese</keyword>
<dbReference type="EMBL" id="FMYV01000005">
    <property type="protein sequence ID" value="SDC62146.1"/>
    <property type="molecule type" value="Genomic_DNA"/>
</dbReference>
<dbReference type="AlphaFoldDB" id="A0A1G6N4J0"/>
<organism evidence="13 14">
    <name type="scientific">Geotoga petraea</name>
    <dbReference type="NCBI Taxonomy" id="28234"/>
    <lineage>
        <taxon>Bacteria</taxon>
        <taxon>Thermotogati</taxon>
        <taxon>Thermotogota</taxon>
        <taxon>Thermotogae</taxon>
        <taxon>Petrotogales</taxon>
        <taxon>Petrotogaceae</taxon>
        <taxon>Geotoga</taxon>
    </lineage>
</organism>
<evidence type="ECO:0000256" key="9">
    <source>
        <dbReference type="ARBA" id="ARBA00023204"/>
    </source>
</evidence>
<name>A0A1G6N4J0_9BACT</name>
<dbReference type="CDD" id="cd17748">
    <property type="entry name" value="BRCT_DNA_ligase_like"/>
    <property type="match status" value="1"/>
</dbReference>
<dbReference type="SMART" id="SM00278">
    <property type="entry name" value="HhH1"/>
    <property type="match status" value="4"/>
</dbReference>
<dbReference type="PROSITE" id="PS50172">
    <property type="entry name" value="BRCT"/>
    <property type="match status" value="1"/>
</dbReference>
<evidence type="ECO:0000256" key="8">
    <source>
        <dbReference type="ARBA" id="ARBA00023027"/>
    </source>
</evidence>
<comment type="function">
    <text evidence="1 11">DNA ligase that catalyzes the formation of phosphodiester linkages between 5'-phosphoryl and 3'-hydroxyl groups in double-stranded DNA using NAD as a coenzyme and as the energy source for the reaction. It is essential for DNA replication and repair of damaged DNA.</text>
</comment>
<dbReference type="InterPro" id="IPR001357">
    <property type="entry name" value="BRCT_dom"/>
</dbReference>
<feature type="binding site" evidence="11">
    <location>
        <position position="313"/>
    </location>
    <ligand>
        <name>NAD(+)</name>
        <dbReference type="ChEBI" id="CHEBI:57540"/>
    </ligand>
</feature>
<dbReference type="InterPro" id="IPR013840">
    <property type="entry name" value="DNAligase_N"/>
</dbReference>
<evidence type="ECO:0000256" key="6">
    <source>
        <dbReference type="ARBA" id="ARBA00022833"/>
    </source>
</evidence>
<dbReference type="GO" id="GO:0003677">
    <property type="term" value="F:DNA binding"/>
    <property type="evidence" value="ECO:0007669"/>
    <property type="project" value="InterPro"/>
</dbReference>
<feature type="active site" description="N6-AMP-lysine intermediate" evidence="11">
    <location>
        <position position="118"/>
    </location>
</feature>
<dbReference type="Gene3D" id="6.20.10.30">
    <property type="match status" value="1"/>
</dbReference>
<dbReference type="PIRSF" id="PIRSF001604">
    <property type="entry name" value="LigA"/>
    <property type="match status" value="1"/>
</dbReference>
<proteinExistence type="inferred from homology"/>
<comment type="similarity">
    <text evidence="11">Belongs to the NAD-dependent DNA ligase family. LigA subfamily.</text>
</comment>
<dbReference type="FunFam" id="1.10.150.20:FF:000007">
    <property type="entry name" value="DNA ligase"/>
    <property type="match status" value="1"/>
</dbReference>
<dbReference type="CDD" id="cd00114">
    <property type="entry name" value="LIGANc"/>
    <property type="match status" value="1"/>
</dbReference>
<dbReference type="InterPro" id="IPR041663">
    <property type="entry name" value="DisA/LigA_HHH"/>
</dbReference>
<keyword evidence="5 11" id="KW-0227">DNA damage</keyword>
<evidence type="ECO:0000256" key="3">
    <source>
        <dbReference type="ARBA" id="ARBA00022705"/>
    </source>
</evidence>
<dbReference type="PANTHER" id="PTHR23389">
    <property type="entry name" value="CHROMOSOME TRANSMISSION FIDELITY FACTOR 18"/>
    <property type="match status" value="1"/>
</dbReference>
<dbReference type="NCBIfam" id="NF005932">
    <property type="entry name" value="PRK07956.1"/>
    <property type="match status" value="1"/>
</dbReference>
<dbReference type="Gene3D" id="3.40.50.10190">
    <property type="entry name" value="BRCT domain"/>
    <property type="match status" value="1"/>
</dbReference>
<feature type="binding site" evidence="11">
    <location>
        <begin position="86"/>
        <end position="87"/>
    </location>
    <ligand>
        <name>NAD(+)</name>
        <dbReference type="ChEBI" id="CHEBI:57540"/>
    </ligand>
</feature>
<dbReference type="InterPro" id="IPR010994">
    <property type="entry name" value="RuvA_2-like"/>
</dbReference>
<evidence type="ECO:0000256" key="4">
    <source>
        <dbReference type="ARBA" id="ARBA00022723"/>
    </source>
</evidence>
<keyword evidence="4 11" id="KW-0479">Metal-binding</keyword>
<dbReference type="SUPFAM" id="SSF50249">
    <property type="entry name" value="Nucleic acid-binding proteins"/>
    <property type="match status" value="1"/>
</dbReference>
<comment type="cofactor">
    <cofactor evidence="11">
        <name>Mg(2+)</name>
        <dbReference type="ChEBI" id="CHEBI:18420"/>
    </cofactor>
    <cofactor evidence="11">
        <name>Mn(2+)</name>
        <dbReference type="ChEBI" id="CHEBI:29035"/>
    </cofactor>
</comment>
<dbReference type="Pfam" id="PF03120">
    <property type="entry name" value="OB_DNA_ligase"/>
    <property type="match status" value="1"/>
</dbReference>
<reference evidence="13 14" key="1">
    <citation type="submission" date="2016-10" db="EMBL/GenBank/DDBJ databases">
        <authorList>
            <person name="de Groot N.N."/>
        </authorList>
    </citation>
    <scope>NUCLEOTIDE SEQUENCE [LARGE SCALE GENOMIC DNA]</scope>
    <source>
        <strain evidence="13 14">WG14</strain>
    </source>
</reference>
<dbReference type="InterPro" id="IPR004149">
    <property type="entry name" value="Znf_DNAligase_C4"/>
</dbReference>
<dbReference type="GO" id="GO:0046872">
    <property type="term" value="F:metal ion binding"/>
    <property type="evidence" value="ECO:0007669"/>
    <property type="project" value="UniProtKB-KW"/>
</dbReference>
<dbReference type="EC" id="6.5.1.2" evidence="11"/>
<evidence type="ECO:0000256" key="5">
    <source>
        <dbReference type="ARBA" id="ARBA00022763"/>
    </source>
</evidence>
<dbReference type="InterPro" id="IPR036420">
    <property type="entry name" value="BRCT_dom_sf"/>
</dbReference>
<feature type="domain" description="BRCT" evidence="12">
    <location>
        <begin position="590"/>
        <end position="667"/>
    </location>
</feature>
<dbReference type="PANTHER" id="PTHR23389:SF9">
    <property type="entry name" value="DNA LIGASE"/>
    <property type="match status" value="1"/>
</dbReference>
<dbReference type="InterPro" id="IPR001679">
    <property type="entry name" value="DNA_ligase"/>
</dbReference>
<feature type="binding site" evidence="11">
    <location>
        <position position="139"/>
    </location>
    <ligand>
        <name>NAD(+)</name>
        <dbReference type="ChEBI" id="CHEBI:57540"/>
    </ligand>
</feature>
<dbReference type="RefSeq" id="WP_244885742.1">
    <property type="nucleotide sequence ID" value="NZ_FMYV01000005.1"/>
</dbReference>
<evidence type="ECO:0000256" key="7">
    <source>
        <dbReference type="ARBA" id="ARBA00022842"/>
    </source>
</evidence>
<dbReference type="NCBIfam" id="TIGR00575">
    <property type="entry name" value="dnlj"/>
    <property type="match status" value="1"/>
</dbReference>
<evidence type="ECO:0000256" key="10">
    <source>
        <dbReference type="ARBA" id="ARBA00034005"/>
    </source>
</evidence>
<dbReference type="HAMAP" id="MF_01588">
    <property type="entry name" value="DNA_ligase_A"/>
    <property type="match status" value="1"/>
</dbReference>
<keyword evidence="14" id="KW-1185">Reference proteome</keyword>
<dbReference type="SMART" id="SM00532">
    <property type="entry name" value="LIGANc"/>
    <property type="match status" value="1"/>
</dbReference>
<dbReference type="InterPro" id="IPR012340">
    <property type="entry name" value="NA-bd_OB-fold"/>
</dbReference>
<dbReference type="InterPro" id="IPR018239">
    <property type="entry name" value="DNA_ligase_AS"/>
</dbReference>
<keyword evidence="6 11" id="KW-0862">Zinc</keyword>
<dbReference type="FunFam" id="3.30.470.30:FF:000001">
    <property type="entry name" value="DNA ligase"/>
    <property type="match status" value="1"/>
</dbReference>
<comment type="catalytic activity">
    <reaction evidence="10 11">
        <text>NAD(+) + (deoxyribonucleotide)n-3'-hydroxyl + 5'-phospho-(deoxyribonucleotide)m = (deoxyribonucleotide)n+m + AMP + beta-nicotinamide D-nucleotide.</text>
        <dbReference type="EC" id="6.5.1.2"/>
    </reaction>
</comment>
<gene>
    <name evidence="11" type="primary">ligA</name>
    <name evidence="13" type="ORF">SAMN04488588_1475</name>
</gene>
<dbReference type="Pfam" id="PF14520">
    <property type="entry name" value="HHH_5"/>
    <property type="match status" value="1"/>
</dbReference>
<feature type="binding site" evidence="11">
    <location>
        <position position="173"/>
    </location>
    <ligand>
        <name>NAD(+)</name>
        <dbReference type="ChEBI" id="CHEBI:57540"/>
    </ligand>
</feature>
<feature type="binding site" evidence="11">
    <location>
        <begin position="37"/>
        <end position="41"/>
    </location>
    <ligand>
        <name>NAD(+)</name>
        <dbReference type="ChEBI" id="CHEBI:57540"/>
    </ligand>
</feature>
<dbReference type="GO" id="GO:0005829">
    <property type="term" value="C:cytosol"/>
    <property type="evidence" value="ECO:0007669"/>
    <property type="project" value="TreeGrafter"/>
</dbReference>
<dbReference type="Proteomes" id="UP000199322">
    <property type="component" value="Unassembled WGS sequence"/>
</dbReference>
<evidence type="ECO:0000256" key="11">
    <source>
        <dbReference type="HAMAP-Rule" id="MF_01588"/>
    </source>
</evidence>
<evidence type="ECO:0000256" key="1">
    <source>
        <dbReference type="ARBA" id="ARBA00004067"/>
    </source>
</evidence>
<evidence type="ECO:0000313" key="14">
    <source>
        <dbReference type="Proteomes" id="UP000199322"/>
    </source>
</evidence>
<evidence type="ECO:0000256" key="2">
    <source>
        <dbReference type="ARBA" id="ARBA00022598"/>
    </source>
</evidence>
<dbReference type="SUPFAM" id="SSF56091">
    <property type="entry name" value="DNA ligase/mRNA capping enzyme, catalytic domain"/>
    <property type="match status" value="1"/>
</dbReference>
<dbReference type="Pfam" id="PF01653">
    <property type="entry name" value="DNA_ligase_aden"/>
    <property type="match status" value="1"/>
</dbReference>
<dbReference type="Gene3D" id="2.40.50.140">
    <property type="entry name" value="Nucleic acid-binding proteins"/>
    <property type="match status" value="1"/>
</dbReference>
<keyword evidence="7 11" id="KW-0460">Magnesium</keyword>